<dbReference type="InterPro" id="IPR000473">
    <property type="entry name" value="Ribosomal_bL36"/>
</dbReference>
<keyword evidence="3 5" id="KW-0687">Ribonucleoprotein</keyword>
<evidence type="ECO:0000256" key="4">
    <source>
        <dbReference type="ARBA" id="ARBA00035186"/>
    </source>
</evidence>
<comment type="similarity">
    <text evidence="1 5 6">Belongs to the bacterial ribosomal protein bL36 family.</text>
</comment>
<dbReference type="HAMAP" id="MF_00251">
    <property type="entry name" value="Ribosomal_bL36"/>
    <property type="match status" value="1"/>
</dbReference>
<gene>
    <name evidence="5" type="primary">rpmJ</name>
    <name evidence="7" type="ORF">GCM10010451_37190</name>
</gene>
<comment type="caution">
    <text evidence="7">The sequence shown here is derived from an EMBL/GenBank/DDBJ whole genome shotgun (WGS) entry which is preliminary data.</text>
</comment>
<accession>A0ABP6PNG9</accession>
<evidence type="ECO:0000313" key="8">
    <source>
        <dbReference type="Proteomes" id="UP001501866"/>
    </source>
</evidence>
<sequence length="56" mass="6414">MPAPRLAGAVALTRRTSHPMKVKPSVKKICDKCRVIRRHGRVMIICENPRHKQRQG</sequence>
<evidence type="ECO:0000313" key="7">
    <source>
        <dbReference type="EMBL" id="GAA3184546.1"/>
    </source>
</evidence>
<protein>
    <recommendedName>
        <fullName evidence="4 5">Large ribosomal subunit protein bL36</fullName>
    </recommendedName>
</protein>
<keyword evidence="2 5" id="KW-0689">Ribosomal protein</keyword>
<dbReference type="InterPro" id="IPR035977">
    <property type="entry name" value="Ribosomal_bL36_sp"/>
</dbReference>
<organism evidence="7 8">
    <name type="scientific">Streptomyces virens</name>
    <dbReference type="NCBI Taxonomy" id="285572"/>
    <lineage>
        <taxon>Bacteria</taxon>
        <taxon>Bacillati</taxon>
        <taxon>Actinomycetota</taxon>
        <taxon>Actinomycetes</taxon>
        <taxon>Kitasatosporales</taxon>
        <taxon>Streptomycetaceae</taxon>
        <taxon>Streptomyces</taxon>
    </lineage>
</organism>
<reference evidence="8" key="1">
    <citation type="journal article" date="2019" name="Int. J. Syst. Evol. Microbiol.">
        <title>The Global Catalogue of Microorganisms (GCM) 10K type strain sequencing project: providing services to taxonomists for standard genome sequencing and annotation.</title>
        <authorList>
            <consortium name="The Broad Institute Genomics Platform"/>
            <consortium name="The Broad Institute Genome Sequencing Center for Infectious Disease"/>
            <person name="Wu L."/>
            <person name="Ma J."/>
        </authorList>
    </citation>
    <scope>NUCLEOTIDE SEQUENCE [LARGE SCALE GENOMIC DNA]</scope>
    <source>
        <strain evidence="8">JCM 9095</strain>
    </source>
</reference>
<dbReference type="PROSITE" id="PS00828">
    <property type="entry name" value="RIBOSOMAL_L36"/>
    <property type="match status" value="1"/>
</dbReference>
<evidence type="ECO:0000256" key="6">
    <source>
        <dbReference type="RuleBase" id="RU000571"/>
    </source>
</evidence>
<dbReference type="NCBIfam" id="TIGR01022">
    <property type="entry name" value="rpmJ_bact"/>
    <property type="match status" value="1"/>
</dbReference>
<dbReference type="EMBL" id="BAAAUH010000027">
    <property type="protein sequence ID" value="GAA3184546.1"/>
    <property type="molecule type" value="Genomic_DNA"/>
</dbReference>
<dbReference type="SUPFAM" id="SSF57840">
    <property type="entry name" value="Ribosomal protein L36"/>
    <property type="match status" value="1"/>
</dbReference>
<evidence type="ECO:0000256" key="2">
    <source>
        <dbReference type="ARBA" id="ARBA00022980"/>
    </source>
</evidence>
<proteinExistence type="inferred from homology"/>
<evidence type="ECO:0000256" key="5">
    <source>
        <dbReference type="HAMAP-Rule" id="MF_00251"/>
    </source>
</evidence>
<dbReference type="Proteomes" id="UP001501866">
    <property type="component" value="Unassembled WGS sequence"/>
</dbReference>
<evidence type="ECO:0000256" key="1">
    <source>
        <dbReference type="ARBA" id="ARBA00007645"/>
    </source>
</evidence>
<dbReference type="PANTHER" id="PTHR42888:SF1">
    <property type="entry name" value="LARGE RIBOSOMAL SUBUNIT PROTEIN BL36C"/>
    <property type="match status" value="1"/>
</dbReference>
<name>A0ABP6PNG9_9ACTN</name>
<evidence type="ECO:0000256" key="3">
    <source>
        <dbReference type="ARBA" id="ARBA00023274"/>
    </source>
</evidence>
<keyword evidence="8" id="KW-1185">Reference proteome</keyword>
<dbReference type="PANTHER" id="PTHR42888">
    <property type="entry name" value="50S RIBOSOMAL PROTEIN L36, CHLOROPLASTIC"/>
    <property type="match status" value="1"/>
</dbReference>
<dbReference type="Pfam" id="PF00444">
    <property type="entry name" value="Ribosomal_L36"/>
    <property type="match status" value="1"/>
</dbReference>